<dbReference type="Proteomes" id="UP000805704">
    <property type="component" value="Chromosome 10"/>
</dbReference>
<sequence length="558" mass="63842">MAQKGAQLDRETISCSICLDLLKDPVTIPCGHSYCMNCIKTHWDGEDENEIYSCPQCKQTFTPRPVLVKSTMLAALVEELKKTGFQAAPDDHCYPGPEDVACDVCTETKLKAVKSCLFCLISYCEKHLQPHFESSAFEKHKLVEPSKKLQENICSRHDEVMKMFCRTDQQCICYLCSVDEHKGHDTVSAAAERTERQRELEVSRQNIQQRIQDREKDVKELQQEVEAINGSADKAVEDSEVIFTELIRLMEKRRSDVKQQVRSQQETEVSRVKDLQEKLEQEITELKRKDAELEQLSHTEDHNQFLQNYHSLSRLSESTDSSSINICPLRYFEDVTAAVSELRDKLQDVLREKSKNISLTETKVNVSLPQPQPKTRAAFFKFSRELTLDPNTADGCLLLSDGNRKATLMRQQQSYSSHPDRFTGWLQVLSKESLTGRCYWEVEWRGGGIYLAVAYKNISRDGKSNECGFGFNDKSWALRCDQNSYTFWFNSVQTPVSGPLSSRVGVHLDHSAGILSFFSVSKTMTLLHRVQTKFTQPLYAGLRFYYSYGDTAELCKLK</sequence>
<evidence type="ECO:0000313" key="2">
    <source>
        <dbReference type="Proteomes" id="UP000805704"/>
    </source>
</evidence>
<dbReference type="EMBL" id="CM024798">
    <property type="protein sequence ID" value="KAG8013786.1"/>
    <property type="molecule type" value="Genomic_DNA"/>
</dbReference>
<organism evidence="1 2">
    <name type="scientific">Nibea albiflora</name>
    <name type="common">Yellow drum</name>
    <name type="synonym">Corvina albiflora</name>
    <dbReference type="NCBI Taxonomy" id="240163"/>
    <lineage>
        <taxon>Eukaryota</taxon>
        <taxon>Metazoa</taxon>
        <taxon>Chordata</taxon>
        <taxon>Craniata</taxon>
        <taxon>Vertebrata</taxon>
        <taxon>Euteleostomi</taxon>
        <taxon>Actinopterygii</taxon>
        <taxon>Neopterygii</taxon>
        <taxon>Teleostei</taxon>
        <taxon>Neoteleostei</taxon>
        <taxon>Acanthomorphata</taxon>
        <taxon>Eupercaria</taxon>
        <taxon>Sciaenidae</taxon>
        <taxon>Nibea</taxon>
    </lineage>
</organism>
<comment type="caution">
    <text evidence="1">The sequence shown here is derived from an EMBL/GenBank/DDBJ whole genome shotgun (WGS) entry which is preliminary data.</text>
</comment>
<evidence type="ECO:0000313" key="1">
    <source>
        <dbReference type="EMBL" id="KAG8013786.1"/>
    </source>
</evidence>
<accession>A0ACB7FI37</accession>
<keyword evidence="2" id="KW-1185">Reference proteome</keyword>
<reference evidence="1" key="1">
    <citation type="submission" date="2020-04" db="EMBL/GenBank/DDBJ databases">
        <title>A chromosome-scale assembly and high-density genetic map of the yellow drum (Nibea albiflora) genome.</title>
        <authorList>
            <person name="Xu D."/>
            <person name="Zhang W."/>
            <person name="Chen R."/>
            <person name="Tan P."/>
            <person name="Wang L."/>
            <person name="Song H."/>
            <person name="Tian L."/>
            <person name="Zhu Q."/>
            <person name="Wang B."/>
        </authorList>
    </citation>
    <scope>NUCLEOTIDE SEQUENCE</scope>
    <source>
        <strain evidence="1">ZJHYS-2018</strain>
    </source>
</reference>
<gene>
    <name evidence="1" type="primary">TRIM16.48</name>
    <name evidence="1" type="ORF">GBF38_015935</name>
</gene>
<name>A0ACB7FI37_NIBAL</name>
<proteinExistence type="predicted"/>
<protein>
    <submittedName>
        <fullName evidence="1">Tripartite motif-containing protein 16</fullName>
    </submittedName>
</protein>